<dbReference type="InterPro" id="IPR038279">
    <property type="entry name" value="Ndc10_dom2_sf"/>
</dbReference>
<keyword evidence="4" id="KW-1185">Reference proteome</keyword>
<evidence type="ECO:0000313" key="3">
    <source>
        <dbReference type="EMBL" id="SAM01218.1"/>
    </source>
</evidence>
<organism evidence="3">
    <name type="scientific">Absidia glauca</name>
    <name type="common">Pin mould</name>
    <dbReference type="NCBI Taxonomy" id="4829"/>
    <lineage>
        <taxon>Eukaryota</taxon>
        <taxon>Fungi</taxon>
        <taxon>Fungi incertae sedis</taxon>
        <taxon>Mucoromycota</taxon>
        <taxon>Mucoromycotina</taxon>
        <taxon>Mucoromycetes</taxon>
        <taxon>Mucorales</taxon>
        <taxon>Cunninghamellaceae</taxon>
        <taxon>Absidia</taxon>
    </lineage>
</organism>
<evidence type="ECO:0000259" key="2">
    <source>
        <dbReference type="Pfam" id="PF16787"/>
    </source>
</evidence>
<dbReference type="InterPro" id="IPR031872">
    <property type="entry name" value="NDC10_II"/>
</dbReference>
<dbReference type="Pfam" id="PF16787">
    <property type="entry name" value="NDC10_II"/>
    <property type="match status" value="1"/>
</dbReference>
<dbReference type="OrthoDB" id="2205501at2759"/>
<feature type="region of interest" description="Disordered" evidence="1">
    <location>
        <begin position="1"/>
        <end position="55"/>
    </location>
</feature>
<sequence length="139" mass="15481">MTKKKGHYSWGMLQTEPPEQNQSEINPPRQAREGSYSSHRESIGKILSSPGIRSNKKTHINCGSSACMAGIVYASEDQIRRQGRWSNTTMNGPYLTSLPREMMRSMAGFPTNGRSFYLARAVLGPPTSLCKKLFPAIDE</sequence>
<dbReference type="AlphaFoldDB" id="A0A168NU85"/>
<dbReference type="Proteomes" id="UP000078561">
    <property type="component" value="Unassembled WGS sequence"/>
</dbReference>
<dbReference type="EMBL" id="LT553525">
    <property type="protein sequence ID" value="SAM01218.1"/>
    <property type="molecule type" value="Genomic_DNA"/>
</dbReference>
<dbReference type="Gene3D" id="1.10.443.20">
    <property type="entry name" value="Centromere DNA-binding protein complex CBF3 subunit, domain 2"/>
    <property type="match status" value="1"/>
</dbReference>
<name>A0A168NU85_ABSGL</name>
<evidence type="ECO:0000313" key="4">
    <source>
        <dbReference type="Proteomes" id="UP000078561"/>
    </source>
</evidence>
<proteinExistence type="predicted"/>
<gene>
    <name evidence="3" type="primary">ABSGL_06959.1 scaffold 8715</name>
</gene>
<dbReference type="GO" id="GO:0003677">
    <property type="term" value="F:DNA binding"/>
    <property type="evidence" value="ECO:0007669"/>
    <property type="project" value="InterPro"/>
</dbReference>
<accession>A0A168NU85</accession>
<protein>
    <recommendedName>
        <fullName evidence="2">Ndc10 domain-containing protein</fullName>
    </recommendedName>
</protein>
<evidence type="ECO:0000256" key="1">
    <source>
        <dbReference type="SAM" id="MobiDB-lite"/>
    </source>
</evidence>
<dbReference type="InParanoid" id="A0A168NU85"/>
<reference evidence="3" key="1">
    <citation type="submission" date="2016-04" db="EMBL/GenBank/DDBJ databases">
        <authorList>
            <person name="Evans L.H."/>
            <person name="Alamgir A."/>
            <person name="Owens N."/>
            <person name="Weber N.D."/>
            <person name="Virtaneva K."/>
            <person name="Barbian K."/>
            <person name="Babar A."/>
            <person name="Rosenke K."/>
        </authorList>
    </citation>
    <scope>NUCLEOTIDE SEQUENCE [LARGE SCALE GENOMIC DNA]</scope>
    <source>
        <strain evidence="3">CBS 101.48</strain>
    </source>
</reference>
<feature type="domain" description="Ndc10" evidence="2">
    <location>
        <begin position="35"/>
        <end position="139"/>
    </location>
</feature>